<keyword evidence="12 20" id="KW-1133">Transmembrane helix</keyword>
<organism evidence="21 22">
    <name type="scientific">Anaerosphaera aminiphila DSM 21120</name>
    <dbReference type="NCBI Taxonomy" id="1120995"/>
    <lineage>
        <taxon>Bacteria</taxon>
        <taxon>Bacillati</taxon>
        <taxon>Bacillota</taxon>
        <taxon>Tissierellia</taxon>
        <taxon>Tissierellales</taxon>
        <taxon>Peptoniphilaceae</taxon>
        <taxon>Anaerosphaera</taxon>
    </lineage>
</organism>
<dbReference type="InterPro" id="IPR050324">
    <property type="entry name" value="CDP-alcohol_PTase-I"/>
</dbReference>
<keyword evidence="10 19" id="KW-0808">Transferase</keyword>
<keyword evidence="14 20" id="KW-0472">Membrane</keyword>
<dbReference type="EMBL" id="FQXI01000001">
    <property type="protein sequence ID" value="SHG94480.1"/>
    <property type="molecule type" value="Genomic_DNA"/>
</dbReference>
<evidence type="ECO:0000313" key="22">
    <source>
        <dbReference type="Proteomes" id="UP000184032"/>
    </source>
</evidence>
<comment type="catalytic activity">
    <reaction evidence="17">
        <text>a CDP-1,2-diacyl-sn-glycerol + sn-glycerol 3-phosphate = a 1,2-diacyl-sn-glycero-3-phospho-(1'-sn-glycero-3'-phosphate) + CMP + H(+)</text>
        <dbReference type="Rhea" id="RHEA:12593"/>
        <dbReference type="ChEBI" id="CHEBI:15378"/>
        <dbReference type="ChEBI" id="CHEBI:57597"/>
        <dbReference type="ChEBI" id="CHEBI:58332"/>
        <dbReference type="ChEBI" id="CHEBI:60110"/>
        <dbReference type="ChEBI" id="CHEBI:60377"/>
        <dbReference type="EC" id="2.7.8.5"/>
    </reaction>
</comment>
<evidence type="ECO:0000256" key="14">
    <source>
        <dbReference type="ARBA" id="ARBA00023136"/>
    </source>
</evidence>
<evidence type="ECO:0000256" key="11">
    <source>
        <dbReference type="ARBA" id="ARBA00022692"/>
    </source>
</evidence>
<evidence type="ECO:0000256" key="16">
    <source>
        <dbReference type="ARBA" id="ARBA00023264"/>
    </source>
</evidence>
<evidence type="ECO:0000256" key="12">
    <source>
        <dbReference type="ARBA" id="ARBA00022989"/>
    </source>
</evidence>
<dbReference type="PANTHER" id="PTHR14269:SF62">
    <property type="entry name" value="CDP-DIACYLGLYCEROL--GLYCEROL-3-PHOSPHATE 3-PHOSPHATIDYLTRANSFERASE 1, CHLOROPLASTIC"/>
    <property type="match status" value="1"/>
</dbReference>
<dbReference type="InterPro" id="IPR004570">
    <property type="entry name" value="Phosphatidylglycerol_P_synth"/>
</dbReference>
<feature type="transmembrane region" description="Helical" evidence="20">
    <location>
        <begin position="30"/>
        <end position="50"/>
    </location>
</feature>
<evidence type="ECO:0000256" key="3">
    <source>
        <dbReference type="ARBA" id="ARBA00005042"/>
    </source>
</evidence>
<dbReference type="PIRSF" id="PIRSF000847">
    <property type="entry name" value="Phos_ph_gly_syn"/>
    <property type="match status" value="1"/>
</dbReference>
<evidence type="ECO:0000256" key="8">
    <source>
        <dbReference type="ARBA" id="ARBA00022475"/>
    </source>
</evidence>
<sequence>MNLPNKLTFLRILMVPIFVIFMYVDFKYSKLVATLIFSIASFTDFLDGYLARKNKLVTNFGKFADPLADKILVCAALITLTELGSIPGWGVIIIISREFSVTGLRIIAASENITIAASKLGKVKTISQLVSMIILLTNISSLHLIGLIFFYIAVFFTVLSGVDYFIKNKNVLDLDNI</sequence>
<keyword evidence="11 20" id="KW-0812">Transmembrane</keyword>
<comment type="function">
    <text evidence="1">This protein catalyzes the committed step to the synthesis of the acidic phospholipids.</text>
</comment>
<feature type="transmembrane region" description="Helical" evidence="20">
    <location>
        <begin position="71"/>
        <end position="95"/>
    </location>
</feature>
<evidence type="ECO:0000256" key="10">
    <source>
        <dbReference type="ARBA" id="ARBA00022679"/>
    </source>
</evidence>
<evidence type="ECO:0000256" key="19">
    <source>
        <dbReference type="RuleBase" id="RU003750"/>
    </source>
</evidence>
<gene>
    <name evidence="21" type="ORF">SAMN02745245_00111</name>
</gene>
<dbReference type="Gene3D" id="1.20.120.1760">
    <property type="match status" value="1"/>
</dbReference>
<keyword evidence="8" id="KW-1003">Cell membrane</keyword>
<dbReference type="InterPro" id="IPR048254">
    <property type="entry name" value="CDP_ALCOHOL_P_TRANSF_CS"/>
</dbReference>
<evidence type="ECO:0000256" key="7">
    <source>
        <dbReference type="ARBA" id="ARBA00014944"/>
    </source>
</evidence>
<proteinExistence type="inferred from homology"/>
<evidence type="ECO:0000313" key="21">
    <source>
        <dbReference type="EMBL" id="SHG94480.1"/>
    </source>
</evidence>
<accession>A0A1M5NY73</accession>
<keyword evidence="22" id="KW-1185">Reference proteome</keyword>
<dbReference type="EC" id="2.7.8.5" evidence="6 18"/>
<dbReference type="NCBIfam" id="TIGR00560">
    <property type="entry name" value="pgsA"/>
    <property type="match status" value="1"/>
</dbReference>
<dbReference type="STRING" id="1120995.SAMN02745245_00111"/>
<dbReference type="PANTHER" id="PTHR14269">
    <property type="entry name" value="CDP-DIACYLGLYCEROL--GLYCEROL-3-PHOSPHATE 3-PHOSPHATIDYLTRANSFERASE-RELATED"/>
    <property type="match status" value="1"/>
</dbReference>
<comment type="similarity">
    <text evidence="5 19">Belongs to the CDP-alcohol phosphatidyltransferase class-I family.</text>
</comment>
<dbReference type="InterPro" id="IPR000462">
    <property type="entry name" value="CDP-OH_P_trans"/>
</dbReference>
<dbReference type="AlphaFoldDB" id="A0A1M5NY73"/>
<evidence type="ECO:0000256" key="2">
    <source>
        <dbReference type="ARBA" id="ARBA00004651"/>
    </source>
</evidence>
<evidence type="ECO:0000256" key="17">
    <source>
        <dbReference type="ARBA" id="ARBA00048586"/>
    </source>
</evidence>
<evidence type="ECO:0000256" key="4">
    <source>
        <dbReference type="ARBA" id="ARBA00005189"/>
    </source>
</evidence>
<feature type="transmembrane region" description="Helical" evidence="20">
    <location>
        <begin position="7"/>
        <end position="24"/>
    </location>
</feature>
<dbReference type="UniPathway" id="UPA00084">
    <property type="reaction ID" value="UER00503"/>
</dbReference>
<evidence type="ECO:0000256" key="6">
    <source>
        <dbReference type="ARBA" id="ARBA00013170"/>
    </source>
</evidence>
<protein>
    <recommendedName>
        <fullName evidence="7 18">CDP-diacylglycerol--glycerol-3-phosphate 3-phosphatidyltransferase</fullName>
        <ecNumber evidence="6 18">2.7.8.5</ecNumber>
    </recommendedName>
</protein>
<reference evidence="21 22" key="1">
    <citation type="submission" date="2016-11" db="EMBL/GenBank/DDBJ databases">
        <authorList>
            <person name="Jaros S."/>
            <person name="Januszkiewicz K."/>
            <person name="Wedrychowicz H."/>
        </authorList>
    </citation>
    <scope>NUCLEOTIDE SEQUENCE [LARGE SCALE GENOMIC DNA]</scope>
    <source>
        <strain evidence="21 22">DSM 21120</strain>
    </source>
</reference>
<evidence type="ECO:0000256" key="1">
    <source>
        <dbReference type="ARBA" id="ARBA00003973"/>
    </source>
</evidence>
<feature type="transmembrane region" description="Helical" evidence="20">
    <location>
        <begin position="129"/>
        <end position="159"/>
    </location>
</feature>
<evidence type="ECO:0000256" key="5">
    <source>
        <dbReference type="ARBA" id="ARBA00010441"/>
    </source>
</evidence>
<keyword evidence="9" id="KW-0444">Lipid biosynthesis</keyword>
<comment type="pathway">
    <text evidence="4">Lipid metabolism.</text>
</comment>
<keyword evidence="16" id="KW-1208">Phospholipid metabolism</keyword>
<evidence type="ECO:0000256" key="20">
    <source>
        <dbReference type="SAM" id="Phobius"/>
    </source>
</evidence>
<keyword evidence="13" id="KW-0443">Lipid metabolism</keyword>
<name>A0A1M5NY73_9FIRM</name>
<evidence type="ECO:0000256" key="15">
    <source>
        <dbReference type="ARBA" id="ARBA00023209"/>
    </source>
</evidence>
<dbReference type="Pfam" id="PF01066">
    <property type="entry name" value="CDP-OH_P_transf"/>
    <property type="match status" value="1"/>
</dbReference>
<dbReference type="FunFam" id="1.20.120.1760:FF:000004">
    <property type="entry name" value="CDP-diacylglycerol--glycerol-3-phosphate 3-phosphatidyltransferase"/>
    <property type="match status" value="1"/>
</dbReference>
<dbReference type="GO" id="GO:0008444">
    <property type="term" value="F:CDP-diacylglycerol-glycerol-3-phosphate 3-phosphatidyltransferase activity"/>
    <property type="evidence" value="ECO:0007669"/>
    <property type="project" value="UniProtKB-UniRule"/>
</dbReference>
<evidence type="ECO:0000256" key="18">
    <source>
        <dbReference type="NCBIfam" id="TIGR00560"/>
    </source>
</evidence>
<evidence type="ECO:0000256" key="9">
    <source>
        <dbReference type="ARBA" id="ARBA00022516"/>
    </source>
</evidence>
<keyword evidence="15" id="KW-0594">Phospholipid biosynthesis</keyword>
<comment type="pathway">
    <text evidence="3">Phospholipid metabolism; phosphatidylglycerol biosynthesis; phosphatidylglycerol from CDP-diacylglycerol: step 1/2.</text>
</comment>
<dbReference type="GO" id="GO:0005886">
    <property type="term" value="C:plasma membrane"/>
    <property type="evidence" value="ECO:0007669"/>
    <property type="project" value="UniProtKB-SubCell"/>
</dbReference>
<dbReference type="GO" id="GO:0006655">
    <property type="term" value="P:phosphatidylglycerol biosynthetic process"/>
    <property type="evidence" value="ECO:0007669"/>
    <property type="project" value="UniProtKB-UniPathway"/>
</dbReference>
<dbReference type="Proteomes" id="UP000184032">
    <property type="component" value="Unassembled WGS sequence"/>
</dbReference>
<dbReference type="InterPro" id="IPR043130">
    <property type="entry name" value="CDP-OH_PTrfase_TM_dom"/>
</dbReference>
<dbReference type="OrthoDB" id="9796672at2"/>
<comment type="subcellular location">
    <subcellularLocation>
        <location evidence="2">Cell membrane</location>
        <topology evidence="2">Multi-pass membrane protein</topology>
    </subcellularLocation>
</comment>
<dbReference type="PROSITE" id="PS00379">
    <property type="entry name" value="CDP_ALCOHOL_P_TRANSF"/>
    <property type="match status" value="1"/>
</dbReference>
<dbReference type="RefSeq" id="WP_073182776.1">
    <property type="nucleotide sequence ID" value="NZ_FQXI01000001.1"/>
</dbReference>
<evidence type="ECO:0000256" key="13">
    <source>
        <dbReference type="ARBA" id="ARBA00023098"/>
    </source>
</evidence>